<dbReference type="NCBIfam" id="TIGR01733">
    <property type="entry name" value="AA-adenyl-dom"/>
    <property type="match status" value="1"/>
</dbReference>
<dbReference type="Gene3D" id="3.30.559.30">
    <property type="entry name" value="Nonribosomal peptide synthetase, condensation domain"/>
    <property type="match status" value="2"/>
</dbReference>
<dbReference type="Proteomes" id="UP000326979">
    <property type="component" value="Unassembled WGS sequence"/>
</dbReference>
<dbReference type="GO" id="GO:0043041">
    <property type="term" value="P:amino acid activation for nonribosomal peptide biosynthetic process"/>
    <property type="evidence" value="ECO:0007669"/>
    <property type="project" value="TreeGrafter"/>
</dbReference>
<keyword evidence="2" id="KW-0596">Phosphopantetheine</keyword>
<feature type="non-terminal residue" evidence="7">
    <location>
        <position position="1543"/>
    </location>
</feature>
<evidence type="ECO:0000256" key="2">
    <source>
        <dbReference type="ARBA" id="ARBA00022450"/>
    </source>
</evidence>
<dbReference type="PANTHER" id="PTHR45527">
    <property type="entry name" value="NONRIBOSOMAL PEPTIDE SYNTHETASE"/>
    <property type="match status" value="1"/>
</dbReference>
<dbReference type="InterPro" id="IPR020845">
    <property type="entry name" value="AMP-binding_CS"/>
</dbReference>
<dbReference type="GO" id="GO:0017000">
    <property type="term" value="P:antibiotic biosynthetic process"/>
    <property type="evidence" value="ECO:0007669"/>
    <property type="project" value="UniProtKB-ARBA"/>
</dbReference>
<dbReference type="FunFam" id="3.40.50.12780:FF:000012">
    <property type="entry name" value="Non-ribosomal peptide synthetase"/>
    <property type="match status" value="1"/>
</dbReference>
<dbReference type="Pfam" id="PF00501">
    <property type="entry name" value="AMP-binding"/>
    <property type="match status" value="1"/>
</dbReference>
<dbReference type="SUPFAM" id="SSF47336">
    <property type="entry name" value="ACP-like"/>
    <property type="match status" value="1"/>
</dbReference>
<dbReference type="InterPro" id="IPR009081">
    <property type="entry name" value="PP-bd_ACP"/>
</dbReference>
<dbReference type="PROSITE" id="PS50006">
    <property type="entry name" value="FHA_DOMAIN"/>
    <property type="match status" value="1"/>
</dbReference>
<dbReference type="InterPro" id="IPR036736">
    <property type="entry name" value="ACP-like_sf"/>
</dbReference>
<feature type="domain" description="Carrier" evidence="6">
    <location>
        <begin position="996"/>
        <end position="1071"/>
    </location>
</feature>
<proteinExistence type="predicted"/>
<evidence type="ECO:0000259" key="6">
    <source>
        <dbReference type="PROSITE" id="PS50075"/>
    </source>
</evidence>
<comment type="cofactor">
    <cofactor evidence="1">
        <name>pantetheine 4'-phosphate</name>
        <dbReference type="ChEBI" id="CHEBI:47942"/>
    </cofactor>
</comment>
<dbReference type="GO" id="GO:0008610">
    <property type="term" value="P:lipid biosynthetic process"/>
    <property type="evidence" value="ECO:0007669"/>
    <property type="project" value="UniProtKB-ARBA"/>
</dbReference>
<sequence>MTLSRARQELLTRRLKGERSPLREWGQRPDAPIPLSFAQQRLWFLDQLEPGSIEYTMPMRVPLGRDLDTGALNKALDAVVARHEVLRTRLVAGPDGVAHQVIDPPGPVWLPVVDVSAEPDPARALERLGAQMIRSPFDLATGPLVRFCLVRLGEPGHVLVLTMHHVVFDEWSERVLRRELLALYSALRAGEPDPLQPLAAQYADFALWQRSFLSGEVLERQLGYWRERLAGAPVLELPTDRPRPPVRSTASGAVPFTVPADVVDGLREVTRENGATMFMALLAGLSVLLGRYCGTDDVVVGTAVAGRNRAETEDLIGFFVNTLVMRTDLSGDPTFAEVLARAREAALGGYAHQDLPFEQLVDALVTERDRSRTPLFQVFLNYGQEDGPGRPTRERREDRDGDGVSRQLTTADLQVNFGDAGESGLSGEIEYSTALFDGASVRRLARHLVTVLRAFMDSGRKVAALELLSEPERGELRSWGTGAEPVAKGSVLELIGEQARLRPDAIAVVEGDRQLTYGELNARSNRLARHLRARGIGREDVVGVCLLRGTGLMVAILGVLKAGAAYLPMDADHPDQRMRYMLEASGAPLVITQTALADRIGPDVERLVVDADEAAIATHSRDELPPQAGPGNLAYVIFTSGSTGRPKGVLIEHRSMSLRLTEMGRRYEITPADSTLQFASITFDATVEQLFPVLMRGGRLVLRGAELWTPAQVLRQIRAQRATIAEMTPAVWELAISDLAGDGPGPDFRLLILAGEAIPAAVLARWFERTSVPIYNTYGPTEATITAVVSVLREPVSPVPIGLPIAATTVHVLDGRLRPVPVGVAGELFIGGPGVARGYGGRPALSAERFIADPFAADGSRMYRTGDRVRWSAAGRMEFLGRADDQVKVRGVRIEPGEIEAALAAHPGVQVAVVTPFGESAQARLVAYVVPADPAEGIPTSGELRGHLRESLPEFMIPSVFTELAALPLTSSSKIDRAALPVPDAHRSDLDGTFVAPATPAEESLAGIWAELLGVDRVGAEDNFFELGGHSLLATQVISRIRDAFGTEIPLAALFDQPTVSELARVVERSVHGVTVAPITPAPRDQALPLSFAQQRLWFLDQLEPGSTEYNVPLRTRWREPLDTEALRRALGTVVARHEVLRTRLVAGPDGTARQVIDPPGPFVLPVADVSGAPDPETAARDLAAASAAAPFDLAAGPLIRAVLIRLGATDHVLGLSLHHVVFDEWSGTIFWRELTALYEAFRTGEPDPLPPLAVQYADFAAWQRSELTGEVLDGQLAYWRERLADAPVRELPTDRPRPPVRSNAGSAVGFTVPEPVADGLREIARENGATTFMVLLAGFSVVLGRYADTDDVVVGSPVANRNHAQVEDLIGFFVNTLVLRTDLSGDPTFAELVGRVRETALGAYAHQDLPFEQLVDALVTERDRSRTPLFQVLFDYFGDDGSHGEAEHDGEQTGGSAKFDLRLIVGDGGAGGLMGMVEFSTALFDRSTVERMAGHLCTVLAAVAADAALPLSGVSMLTADERARLVGAGGGPVVAWPVVGGP</sequence>
<reference evidence="7 8" key="1">
    <citation type="submission" date="2019-07" db="EMBL/GenBank/DDBJ databases">
        <title>New species of Amycolatopsis and Streptomyces.</title>
        <authorList>
            <person name="Duangmal K."/>
            <person name="Teo W.F.A."/>
            <person name="Lipun K."/>
        </authorList>
    </citation>
    <scope>NUCLEOTIDE SEQUENCE [LARGE SCALE GENOMIC DNA]</scope>
    <source>
        <strain evidence="7 8">TISTR 2346</strain>
    </source>
</reference>
<dbReference type="InterPro" id="IPR006162">
    <property type="entry name" value="Ppantetheine_attach_site"/>
</dbReference>
<evidence type="ECO:0000313" key="7">
    <source>
        <dbReference type="EMBL" id="MPY45031.1"/>
    </source>
</evidence>
<dbReference type="InterPro" id="IPR000873">
    <property type="entry name" value="AMP-dep_synth/lig_dom"/>
</dbReference>
<dbReference type="PROSITE" id="PS00455">
    <property type="entry name" value="AMP_BINDING"/>
    <property type="match status" value="1"/>
</dbReference>
<protein>
    <submittedName>
        <fullName evidence="7">Amino acid adenylation domain-containing protein</fullName>
    </submittedName>
</protein>
<dbReference type="InterPro" id="IPR023213">
    <property type="entry name" value="CAT-like_dom_sf"/>
</dbReference>
<comment type="caution">
    <text evidence="7">The sequence shown here is derived from an EMBL/GenBank/DDBJ whole genome shotgun (WGS) entry which is preliminary data.</text>
</comment>
<dbReference type="FunFam" id="3.40.50.980:FF:000001">
    <property type="entry name" value="Non-ribosomal peptide synthetase"/>
    <property type="match status" value="1"/>
</dbReference>
<dbReference type="RefSeq" id="WP_194236916.1">
    <property type="nucleotide sequence ID" value="NZ_VJZE01000394.1"/>
</dbReference>
<dbReference type="Gene3D" id="1.10.1200.10">
    <property type="entry name" value="ACP-like"/>
    <property type="match status" value="1"/>
</dbReference>
<dbReference type="Gene3D" id="3.40.50.980">
    <property type="match status" value="2"/>
</dbReference>
<evidence type="ECO:0000256" key="3">
    <source>
        <dbReference type="ARBA" id="ARBA00022553"/>
    </source>
</evidence>
<organism evidence="7 8">
    <name type="scientific">Streptomyces phyllanthi</name>
    <dbReference type="NCBI Taxonomy" id="1803180"/>
    <lineage>
        <taxon>Bacteria</taxon>
        <taxon>Bacillati</taxon>
        <taxon>Actinomycetota</taxon>
        <taxon>Actinomycetes</taxon>
        <taxon>Kitasatosporales</taxon>
        <taxon>Streptomycetaceae</taxon>
        <taxon>Streptomyces</taxon>
    </lineage>
</organism>
<dbReference type="SMART" id="SM00823">
    <property type="entry name" value="PKS_PP"/>
    <property type="match status" value="1"/>
</dbReference>
<feature type="domain" description="FHA" evidence="5">
    <location>
        <begin position="1342"/>
        <end position="1367"/>
    </location>
</feature>
<dbReference type="InterPro" id="IPR001242">
    <property type="entry name" value="Condensation_dom"/>
</dbReference>
<dbReference type="SUPFAM" id="SSF56801">
    <property type="entry name" value="Acetyl-CoA synthetase-like"/>
    <property type="match status" value="1"/>
</dbReference>
<dbReference type="InterPro" id="IPR010071">
    <property type="entry name" value="AA_adenyl_dom"/>
</dbReference>
<dbReference type="InterPro" id="IPR025110">
    <property type="entry name" value="AMP-bd_C"/>
</dbReference>
<dbReference type="FunFam" id="2.30.38.10:FF:000001">
    <property type="entry name" value="Non-ribosomal peptide synthetase PvdI"/>
    <property type="match status" value="1"/>
</dbReference>
<dbReference type="Gene3D" id="3.30.559.10">
    <property type="entry name" value="Chloramphenicol acetyltransferase-like domain"/>
    <property type="match status" value="2"/>
</dbReference>
<dbReference type="EMBL" id="VJZE01000394">
    <property type="protein sequence ID" value="MPY45031.1"/>
    <property type="molecule type" value="Genomic_DNA"/>
</dbReference>
<keyword evidence="8" id="KW-1185">Reference proteome</keyword>
<dbReference type="FunFam" id="1.10.1200.10:FF:000005">
    <property type="entry name" value="Nonribosomal peptide synthetase 1"/>
    <property type="match status" value="1"/>
</dbReference>
<gene>
    <name evidence="7" type="ORF">FNH04_35545</name>
</gene>
<dbReference type="Gene3D" id="3.30.300.30">
    <property type="match status" value="1"/>
</dbReference>
<evidence type="ECO:0000313" key="8">
    <source>
        <dbReference type="Proteomes" id="UP000326979"/>
    </source>
</evidence>
<dbReference type="PROSITE" id="PS00012">
    <property type="entry name" value="PHOSPHOPANTETHEINE"/>
    <property type="match status" value="1"/>
</dbReference>
<dbReference type="GO" id="GO:0044550">
    <property type="term" value="P:secondary metabolite biosynthetic process"/>
    <property type="evidence" value="ECO:0007669"/>
    <property type="project" value="TreeGrafter"/>
</dbReference>
<dbReference type="GO" id="GO:0003824">
    <property type="term" value="F:catalytic activity"/>
    <property type="evidence" value="ECO:0007669"/>
    <property type="project" value="InterPro"/>
</dbReference>
<name>A0A5N8WC24_9ACTN</name>
<dbReference type="InterPro" id="IPR045851">
    <property type="entry name" value="AMP-bd_C_sf"/>
</dbReference>
<evidence type="ECO:0000259" key="5">
    <source>
        <dbReference type="PROSITE" id="PS50006"/>
    </source>
</evidence>
<dbReference type="PANTHER" id="PTHR45527:SF1">
    <property type="entry name" value="FATTY ACID SYNTHASE"/>
    <property type="match status" value="1"/>
</dbReference>
<evidence type="ECO:0000256" key="1">
    <source>
        <dbReference type="ARBA" id="ARBA00001957"/>
    </source>
</evidence>
<dbReference type="GO" id="GO:0031177">
    <property type="term" value="F:phosphopantetheine binding"/>
    <property type="evidence" value="ECO:0007669"/>
    <property type="project" value="InterPro"/>
</dbReference>
<dbReference type="Pfam" id="PF00668">
    <property type="entry name" value="Condensation"/>
    <property type="match status" value="2"/>
</dbReference>
<feature type="region of interest" description="Disordered" evidence="4">
    <location>
        <begin position="383"/>
        <end position="407"/>
    </location>
</feature>
<dbReference type="Pfam" id="PF00550">
    <property type="entry name" value="PP-binding"/>
    <property type="match status" value="1"/>
</dbReference>
<dbReference type="PROSITE" id="PS50075">
    <property type="entry name" value="CARRIER"/>
    <property type="match status" value="1"/>
</dbReference>
<dbReference type="InterPro" id="IPR020806">
    <property type="entry name" value="PKS_PP-bd"/>
</dbReference>
<keyword evidence="3" id="KW-0597">Phosphoprotein</keyword>
<dbReference type="SUPFAM" id="SSF52777">
    <property type="entry name" value="CoA-dependent acyltransferases"/>
    <property type="match status" value="4"/>
</dbReference>
<dbReference type="Gene3D" id="2.30.38.10">
    <property type="entry name" value="Luciferase, Domain 3"/>
    <property type="match status" value="1"/>
</dbReference>
<dbReference type="InterPro" id="IPR000253">
    <property type="entry name" value="FHA_dom"/>
</dbReference>
<accession>A0A5N8WC24</accession>
<dbReference type="CDD" id="cd19531">
    <property type="entry name" value="LCL_NRPS-like"/>
    <property type="match status" value="2"/>
</dbReference>
<evidence type="ECO:0000256" key="4">
    <source>
        <dbReference type="SAM" id="MobiDB-lite"/>
    </source>
</evidence>
<dbReference type="FunFam" id="3.30.559.30:FF:000001">
    <property type="entry name" value="Non-ribosomal peptide synthetase"/>
    <property type="match status" value="1"/>
</dbReference>
<dbReference type="CDD" id="cd05930">
    <property type="entry name" value="A_NRPS"/>
    <property type="match status" value="1"/>
</dbReference>
<dbReference type="Pfam" id="PF13193">
    <property type="entry name" value="AMP-binding_C"/>
    <property type="match status" value="1"/>
</dbReference>
<feature type="compositionally biased region" description="Basic and acidic residues" evidence="4">
    <location>
        <begin position="387"/>
        <end position="403"/>
    </location>
</feature>
<dbReference type="GO" id="GO:0005829">
    <property type="term" value="C:cytosol"/>
    <property type="evidence" value="ECO:0007669"/>
    <property type="project" value="TreeGrafter"/>
</dbReference>